<dbReference type="GO" id="GO:0009294">
    <property type="term" value="P:DNA-mediated transformation"/>
    <property type="evidence" value="ECO:0007669"/>
    <property type="project" value="InterPro"/>
</dbReference>
<proteinExistence type="inferred from homology"/>
<dbReference type="Pfam" id="PF02481">
    <property type="entry name" value="DNA_processg_A"/>
    <property type="match status" value="1"/>
</dbReference>
<dbReference type="AlphaFoldDB" id="A0A154BTS8"/>
<feature type="domain" description="DprA winged helix" evidence="3">
    <location>
        <begin position="293"/>
        <end position="341"/>
    </location>
</feature>
<dbReference type="Gene3D" id="1.10.10.10">
    <property type="entry name" value="Winged helix-like DNA-binding domain superfamily/Winged helix DNA-binding domain"/>
    <property type="match status" value="1"/>
</dbReference>
<protein>
    <submittedName>
        <fullName evidence="4">DNA processing protein DprA</fullName>
    </submittedName>
</protein>
<dbReference type="SUPFAM" id="SSF47781">
    <property type="entry name" value="RuvA domain 2-like"/>
    <property type="match status" value="1"/>
</dbReference>
<evidence type="ECO:0000259" key="2">
    <source>
        <dbReference type="Pfam" id="PF02481"/>
    </source>
</evidence>
<evidence type="ECO:0000256" key="1">
    <source>
        <dbReference type="ARBA" id="ARBA00006525"/>
    </source>
</evidence>
<dbReference type="InterPro" id="IPR036388">
    <property type="entry name" value="WH-like_DNA-bd_sf"/>
</dbReference>
<comment type="caution">
    <text evidence="4">The sequence shown here is derived from an EMBL/GenBank/DDBJ whole genome shotgun (WGS) entry which is preliminary data.</text>
</comment>
<dbReference type="InterPro" id="IPR010994">
    <property type="entry name" value="RuvA_2-like"/>
</dbReference>
<dbReference type="NCBIfam" id="TIGR00732">
    <property type="entry name" value="dprA"/>
    <property type="match status" value="1"/>
</dbReference>
<evidence type="ECO:0000313" key="5">
    <source>
        <dbReference type="Proteomes" id="UP000076268"/>
    </source>
</evidence>
<dbReference type="STRING" id="1794912.AXX12_04030"/>
<sequence length="359" mass="38830">MENAYIAALLTVTGIGQERVKTLIRYFDSARQAWLADMRDLILSGCLPETAAEEIIEKRKHINPVSLLDTWHNRGISVVSRTDSCYPALLQTIYNPPELLFYRGVLPPNDQLIAIVGTRRASAYGKNAAKSLASTLAAAGFWVVSGAARGIDTAAHLGAIEQGKTIAVLGCGVDICYPQENAKLLCQIAASGAVISEYPPGTPPTPGLFPARNRIISGLSRGVVIIEAGEKSGALITADAALEQNRDVFAVPGSIFTQQNRGSHNLIKQGAKLIDCAADILEEYQIEYITKKELPQLTPDQTVVYSVLTSDLPLALEEIVMRTNLAAANVSYILLQFELQGIAHSDGQRYVRSAWEGNR</sequence>
<evidence type="ECO:0000259" key="3">
    <source>
        <dbReference type="Pfam" id="PF17782"/>
    </source>
</evidence>
<reference evidence="4 5" key="1">
    <citation type="submission" date="2016-02" db="EMBL/GenBank/DDBJ databases">
        <title>Anaerosporomusa subterraneum gen. nov., sp. nov., a spore-forming obligate anaerobe isolated from saprolite.</title>
        <authorList>
            <person name="Choi J.K."/>
            <person name="Shah M."/>
            <person name="Yee N."/>
        </authorList>
    </citation>
    <scope>NUCLEOTIDE SEQUENCE [LARGE SCALE GENOMIC DNA]</scope>
    <source>
        <strain evidence="4 5">RU4</strain>
    </source>
</reference>
<gene>
    <name evidence="4" type="ORF">AXX12_04030</name>
</gene>
<dbReference type="Pfam" id="PF17782">
    <property type="entry name" value="WHD_DprA"/>
    <property type="match status" value="1"/>
</dbReference>
<organism evidence="4 5">
    <name type="scientific">Anaerosporomusa subterranea</name>
    <dbReference type="NCBI Taxonomy" id="1794912"/>
    <lineage>
        <taxon>Bacteria</taxon>
        <taxon>Bacillati</taxon>
        <taxon>Bacillota</taxon>
        <taxon>Negativicutes</taxon>
        <taxon>Acetonemataceae</taxon>
        <taxon>Anaerosporomusa</taxon>
    </lineage>
</organism>
<dbReference type="EMBL" id="LSGP01000013">
    <property type="protein sequence ID" value="KYZ77307.1"/>
    <property type="molecule type" value="Genomic_DNA"/>
</dbReference>
<dbReference type="PANTHER" id="PTHR43022">
    <property type="entry name" value="PROTEIN SMF"/>
    <property type="match status" value="1"/>
</dbReference>
<dbReference type="RefSeq" id="WP_066239408.1">
    <property type="nucleotide sequence ID" value="NZ_LSGP01000013.1"/>
</dbReference>
<accession>A0A154BTS8</accession>
<feature type="domain" description="Smf/DprA SLOG" evidence="2">
    <location>
        <begin position="78"/>
        <end position="284"/>
    </location>
</feature>
<name>A0A154BTS8_ANASB</name>
<keyword evidence="5" id="KW-1185">Reference proteome</keyword>
<dbReference type="OrthoDB" id="9785707at2"/>
<dbReference type="Proteomes" id="UP000076268">
    <property type="component" value="Unassembled WGS sequence"/>
</dbReference>
<dbReference type="InterPro" id="IPR003488">
    <property type="entry name" value="DprA"/>
</dbReference>
<dbReference type="Gene3D" id="3.40.50.450">
    <property type="match status" value="1"/>
</dbReference>
<dbReference type="InterPro" id="IPR041614">
    <property type="entry name" value="DprA_WH"/>
</dbReference>
<comment type="similarity">
    <text evidence="1">Belongs to the DprA/Smf family.</text>
</comment>
<dbReference type="InterPro" id="IPR057666">
    <property type="entry name" value="DrpA_SLOG"/>
</dbReference>
<dbReference type="PANTHER" id="PTHR43022:SF1">
    <property type="entry name" value="PROTEIN SMF"/>
    <property type="match status" value="1"/>
</dbReference>
<evidence type="ECO:0000313" key="4">
    <source>
        <dbReference type="EMBL" id="KYZ77307.1"/>
    </source>
</evidence>
<dbReference type="SUPFAM" id="SSF102405">
    <property type="entry name" value="MCP/YpsA-like"/>
    <property type="match status" value="1"/>
</dbReference>